<name>A0A1U7WPF4_NICSY</name>
<evidence type="ECO:0000259" key="1">
    <source>
        <dbReference type="Pfam" id="PF00078"/>
    </source>
</evidence>
<dbReference type="Proteomes" id="UP000189701">
    <property type="component" value="Unplaced"/>
</dbReference>
<dbReference type="RefSeq" id="XP_009776559.1">
    <property type="nucleotide sequence ID" value="XM_009778257.1"/>
</dbReference>
<reference evidence="3" key="2">
    <citation type="submission" date="2025-08" db="UniProtKB">
        <authorList>
            <consortium name="RefSeq"/>
        </authorList>
    </citation>
    <scope>IDENTIFICATION</scope>
    <source>
        <tissue evidence="3">Leaf</tissue>
    </source>
</reference>
<evidence type="ECO:0000313" key="2">
    <source>
        <dbReference type="Proteomes" id="UP000189701"/>
    </source>
</evidence>
<organism evidence="2 3">
    <name type="scientific">Nicotiana sylvestris</name>
    <name type="common">Wood tobacco</name>
    <name type="synonym">South American tobacco</name>
    <dbReference type="NCBI Taxonomy" id="4096"/>
    <lineage>
        <taxon>Eukaryota</taxon>
        <taxon>Viridiplantae</taxon>
        <taxon>Streptophyta</taxon>
        <taxon>Embryophyta</taxon>
        <taxon>Tracheophyta</taxon>
        <taxon>Spermatophyta</taxon>
        <taxon>Magnoliopsida</taxon>
        <taxon>eudicotyledons</taxon>
        <taxon>Gunneridae</taxon>
        <taxon>Pentapetalae</taxon>
        <taxon>asterids</taxon>
        <taxon>lamiids</taxon>
        <taxon>Solanales</taxon>
        <taxon>Solanaceae</taxon>
        <taxon>Nicotianoideae</taxon>
        <taxon>Nicotianeae</taxon>
        <taxon>Nicotiana</taxon>
    </lineage>
</organism>
<evidence type="ECO:0000313" key="3">
    <source>
        <dbReference type="RefSeq" id="XP_009776559.1"/>
    </source>
</evidence>
<dbReference type="Pfam" id="PF00078">
    <property type="entry name" value="RVT_1"/>
    <property type="match status" value="1"/>
</dbReference>
<proteinExistence type="predicted"/>
<accession>A0A1U7WPF4</accession>
<dbReference type="InterPro" id="IPR000477">
    <property type="entry name" value="RT_dom"/>
</dbReference>
<sequence>MKVWERVVEVTVRSDLSIYENQFGFMPGHSTMEAIHLVRRLVERCREMKKDLHMVFIDLENAYDKVPREVLCRCLEAKVAPLAYIRFYKVLVRPTMLYGAECWLVKDTHVQKIKVAETRMLRLMCGHIRFDKIRKEVIRDKVGMASLDEKMREARLRWFEHVKRRSIEAPVRWCERLEVGLRSLSGL</sequence>
<dbReference type="PANTHER" id="PTHR46238">
    <property type="entry name" value="REVERSE TRANSCRIPTASE DOMAIN-CONTAINING PROTEIN"/>
    <property type="match status" value="1"/>
</dbReference>
<reference evidence="2" key="1">
    <citation type="journal article" date="2013" name="Genome Biol.">
        <title>Reference genomes and transcriptomes of Nicotiana sylvestris and Nicotiana tomentosiformis.</title>
        <authorList>
            <person name="Sierro N."/>
            <person name="Battey J.N."/>
            <person name="Ouadi S."/>
            <person name="Bovet L."/>
            <person name="Goepfert S."/>
            <person name="Bakaher N."/>
            <person name="Peitsch M.C."/>
            <person name="Ivanov N.V."/>
        </authorList>
    </citation>
    <scope>NUCLEOTIDE SEQUENCE [LARGE SCALE GENOMIC DNA]</scope>
</reference>
<dbReference type="PANTHER" id="PTHR46238:SF8">
    <property type="entry name" value="ENDONUCLEASE_EXONUCLEASE_PHOSPHATASE DOMAIN-CONTAINING PROTEIN"/>
    <property type="match status" value="1"/>
</dbReference>
<protein>
    <submittedName>
        <fullName evidence="3">Uncharacterized protein LOC104226308</fullName>
    </submittedName>
</protein>
<feature type="domain" description="Reverse transcriptase" evidence="1">
    <location>
        <begin position="16"/>
        <end position="81"/>
    </location>
</feature>
<keyword evidence="2" id="KW-1185">Reference proteome</keyword>
<dbReference type="AlphaFoldDB" id="A0A1U7WPF4"/>
<dbReference type="STRING" id="4096.A0A1U7WPF4"/>
<gene>
    <name evidence="3" type="primary">LOC104226308</name>
</gene>